<dbReference type="Pfam" id="PF13704">
    <property type="entry name" value="Glyco_tranf_2_4"/>
    <property type="match status" value="1"/>
</dbReference>
<gene>
    <name evidence="1" type="ORF">L0664_12030</name>
</gene>
<proteinExistence type="predicted"/>
<dbReference type="RefSeq" id="WP_235226094.1">
    <property type="nucleotide sequence ID" value="NZ_JAKGAQ010000002.1"/>
</dbReference>
<comment type="caution">
    <text evidence="1">The sequence shown here is derived from an EMBL/GenBank/DDBJ whole genome shotgun (WGS) entry which is preliminary data.</text>
</comment>
<evidence type="ECO:0000313" key="1">
    <source>
        <dbReference type="EMBL" id="MCF2871798.1"/>
    </source>
</evidence>
<reference evidence="1 2" key="1">
    <citation type="submission" date="2022-01" db="EMBL/GenBank/DDBJ databases">
        <title>Octadecabacter sp. nov., isolated from a marine alga.</title>
        <authorList>
            <person name="Jin M.S."/>
            <person name="Kim H.M."/>
            <person name="Han D.M."/>
            <person name="Jung J.J."/>
            <person name="Jeon C.O."/>
        </authorList>
    </citation>
    <scope>NUCLEOTIDE SEQUENCE [LARGE SCALE GENOMIC DNA]</scope>
    <source>
        <strain evidence="1 2">G9-8</strain>
    </source>
</reference>
<keyword evidence="2" id="KW-1185">Reference proteome</keyword>
<accession>A0ABS9CXB9</accession>
<sequence>MAKDAIQWGVCTTAKAPLPQLLAFVAWHKHLGAAHIWVHLDDADAVSGAVLNQLGGVTAILCDDAYWAVRGARPKRQEPRQSYNMQRVYGLAELPVIAHVDVDEYLYSDEPIGAYLGRHGDEHPFVRVAPAEALHDPALDDDIFTARQFRLPFPAKMTAKKKASILGDYAPLLGTNMLSHRVGKSFFRTGLDGFVPKIHAGSFGGPRPLSVPVTRDIVVLHFHAQDKAAWLDALPHRTINGAYRFNEPLAEFLASASQQEVETFYNATQVARPELVDALSDNGLLVEAKLGLRDKIDALEF</sequence>
<dbReference type="EMBL" id="JAKGAQ010000002">
    <property type="protein sequence ID" value="MCF2871798.1"/>
    <property type="molecule type" value="Genomic_DNA"/>
</dbReference>
<evidence type="ECO:0000313" key="2">
    <source>
        <dbReference type="Proteomes" id="UP001200557"/>
    </source>
</evidence>
<organism evidence="1 2">
    <name type="scientific">Octadecabacter dasysiphoniae</name>
    <dbReference type="NCBI Taxonomy" id="2909341"/>
    <lineage>
        <taxon>Bacteria</taxon>
        <taxon>Pseudomonadati</taxon>
        <taxon>Pseudomonadota</taxon>
        <taxon>Alphaproteobacteria</taxon>
        <taxon>Rhodobacterales</taxon>
        <taxon>Roseobacteraceae</taxon>
        <taxon>Octadecabacter</taxon>
    </lineage>
</organism>
<protein>
    <submittedName>
        <fullName evidence="1">Glycosyltransferase family 2 protein</fullName>
    </submittedName>
</protein>
<dbReference type="Proteomes" id="UP001200557">
    <property type="component" value="Unassembled WGS sequence"/>
</dbReference>
<name>A0ABS9CXB9_9RHOB</name>